<evidence type="ECO:0000256" key="11">
    <source>
        <dbReference type="ARBA" id="ARBA00023239"/>
    </source>
</evidence>
<dbReference type="EMBL" id="BAAAPZ010000019">
    <property type="protein sequence ID" value="GAA2106125.1"/>
    <property type="molecule type" value="Genomic_DNA"/>
</dbReference>
<evidence type="ECO:0000256" key="10">
    <source>
        <dbReference type="ARBA" id="ARBA00023204"/>
    </source>
</evidence>
<evidence type="ECO:0000256" key="14">
    <source>
        <dbReference type="PROSITE-ProRule" id="PRU00391"/>
    </source>
</evidence>
<dbReference type="InterPro" id="IPR015886">
    <property type="entry name" value="H2TH_FPG"/>
</dbReference>
<evidence type="ECO:0000256" key="5">
    <source>
        <dbReference type="ARBA" id="ARBA00022763"/>
    </source>
</evidence>
<evidence type="ECO:0000259" key="16">
    <source>
        <dbReference type="PROSITE" id="PS51066"/>
    </source>
</evidence>
<evidence type="ECO:0000256" key="7">
    <source>
        <dbReference type="ARBA" id="ARBA00022801"/>
    </source>
</evidence>
<evidence type="ECO:0000259" key="17">
    <source>
        <dbReference type="PROSITE" id="PS51068"/>
    </source>
</evidence>
<dbReference type="PANTHER" id="PTHR42697:SF3">
    <property type="entry name" value="ENDONUCLEASE 8 1"/>
    <property type="match status" value="1"/>
</dbReference>
<comment type="caution">
    <text evidence="18">The sequence shown here is derived from an EMBL/GenBank/DDBJ whole genome shotgun (WGS) entry which is preliminary data.</text>
</comment>
<dbReference type="PROSITE" id="PS51068">
    <property type="entry name" value="FPG_CAT"/>
    <property type="match status" value="1"/>
</dbReference>
<dbReference type="Proteomes" id="UP001500984">
    <property type="component" value="Unassembled WGS sequence"/>
</dbReference>
<evidence type="ECO:0000256" key="1">
    <source>
        <dbReference type="ARBA" id="ARBA00001947"/>
    </source>
</evidence>
<evidence type="ECO:0000256" key="2">
    <source>
        <dbReference type="ARBA" id="ARBA00009409"/>
    </source>
</evidence>
<evidence type="ECO:0000256" key="13">
    <source>
        <dbReference type="ARBA" id="ARBA00023295"/>
    </source>
</evidence>
<keyword evidence="8" id="KW-0862">Zinc</keyword>
<accession>A0ABN2X6N2</accession>
<evidence type="ECO:0000256" key="15">
    <source>
        <dbReference type="SAM" id="MobiDB-lite"/>
    </source>
</evidence>
<dbReference type="EC" id="4.2.99.18" evidence="3"/>
<organism evidence="18 19">
    <name type="scientific">Brevibacterium salitolerans</name>
    <dbReference type="NCBI Taxonomy" id="1403566"/>
    <lineage>
        <taxon>Bacteria</taxon>
        <taxon>Bacillati</taxon>
        <taxon>Actinomycetota</taxon>
        <taxon>Actinomycetes</taxon>
        <taxon>Micrococcales</taxon>
        <taxon>Brevibacteriaceae</taxon>
        <taxon>Brevibacterium</taxon>
    </lineage>
</organism>
<dbReference type="InterPro" id="IPR010979">
    <property type="entry name" value="Ribosomal_uS13-like_H2TH"/>
</dbReference>
<dbReference type="SUPFAM" id="SSF46946">
    <property type="entry name" value="S13-like H2TH domain"/>
    <property type="match status" value="1"/>
</dbReference>
<evidence type="ECO:0000256" key="9">
    <source>
        <dbReference type="ARBA" id="ARBA00023125"/>
    </source>
</evidence>
<dbReference type="SMART" id="SM00898">
    <property type="entry name" value="Fapy_DNA_glyco"/>
    <property type="match status" value="1"/>
</dbReference>
<protein>
    <recommendedName>
        <fullName evidence="3">DNA-(apurinic or apyrimidinic site) lyase</fullName>
        <ecNumber evidence="3">4.2.99.18</ecNumber>
    </recommendedName>
</protein>
<evidence type="ECO:0000256" key="3">
    <source>
        <dbReference type="ARBA" id="ARBA00012720"/>
    </source>
</evidence>
<evidence type="ECO:0000256" key="12">
    <source>
        <dbReference type="ARBA" id="ARBA00023268"/>
    </source>
</evidence>
<feature type="compositionally biased region" description="Low complexity" evidence="15">
    <location>
        <begin position="88"/>
        <end position="98"/>
    </location>
</feature>
<dbReference type="PANTHER" id="PTHR42697">
    <property type="entry name" value="ENDONUCLEASE 8"/>
    <property type="match status" value="1"/>
</dbReference>
<dbReference type="SMART" id="SM01232">
    <property type="entry name" value="H2TH"/>
    <property type="match status" value="1"/>
</dbReference>
<comment type="cofactor">
    <cofactor evidence="1">
        <name>Zn(2+)</name>
        <dbReference type="ChEBI" id="CHEBI:29105"/>
    </cofactor>
</comment>
<sequence length="317" mass="34414">MPEGHSVHRIANRFTAVFAEAQVAVSSPQGRFSQGAELLDGREMTACRAVGKQMFAEFDRELTLRVHLGLYGAWDLWERAGALADGAADGASASSMGAPRRTGTESRTAARGTRVGESDTELRGAPEAWPPPPVGAVRARLLTGSVCADLRGPTVCEVLTPEETAARLLRLGPDPLVDGRAAGRRRFLAKASRKRTAVGAVLMDQEVIAGIGNIYRAELLFRARVNPYTSTASLGEETLAALWDDWCRLLPLGVETGVILTRTELRGRRRERALAEPEHRHWVYGRQGQPCLVCGTPVSLAEMQGRKLYWCAQCQAA</sequence>
<keyword evidence="19" id="KW-1185">Reference proteome</keyword>
<reference evidence="18 19" key="1">
    <citation type="journal article" date="2019" name="Int. J. Syst. Evol. Microbiol.">
        <title>The Global Catalogue of Microorganisms (GCM) 10K type strain sequencing project: providing services to taxonomists for standard genome sequencing and annotation.</title>
        <authorList>
            <consortium name="The Broad Institute Genomics Platform"/>
            <consortium name="The Broad Institute Genome Sequencing Center for Infectious Disease"/>
            <person name="Wu L."/>
            <person name="Ma J."/>
        </authorList>
    </citation>
    <scope>NUCLEOTIDE SEQUENCE [LARGE SCALE GENOMIC DNA]</scope>
    <source>
        <strain evidence="18 19">JCM 15900</strain>
    </source>
</reference>
<evidence type="ECO:0000256" key="8">
    <source>
        <dbReference type="ARBA" id="ARBA00022833"/>
    </source>
</evidence>
<feature type="domain" description="Formamidopyrimidine-DNA glycosylase catalytic" evidence="17">
    <location>
        <begin position="1"/>
        <end position="103"/>
    </location>
</feature>
<dbReference type="InterPro" id="IPR012319">
    <property type="entry name" value="FPG_cat"/>
</dbReference>
<keyword evidence="10" id="KW-0234">DNA repair</keyword>
<keyword evidence="4" id="KW-0479">Metal-binding</keyword>
<dbReference type="Pfam" id="PF01149">
    <property type="entry name" value="Fapy_DNA_glyco"/>
    <property type="match status" value="1"/>
</dbReference>
<gene>
    <name evidence="18" type="ORF">GCM10009823_31980</name>
</gene>
<dbReference type="Gene3D" id="1.10.8.50">
    <property type="match status" value="1"/>
</dbReference>
<keyword evidence="6 14" id="KW-0863">Zinc-finger</keyword>
<keyword evidence="7" id="KW-0378">Hydrolase</keyword>
<dbReference type="InterPro" id="IPR035937">
    <property type="entry name" value="FPG_N"/>
</dbReference>
<dbReference type="SUPFAM" id="SSF57716">
    <property type="entry name" value="Glucocorticoid receptor-like (DNA-binding domain)"/>
    <property type="match status" value="1"/>
</dbReference>
<dbReference type="RefSeq" id="WP_344338501.1">
    <property type="nucleotide sequence ID" value="NZ_BAAAPZ010000019.1"/>
</dbReference>
<evidence type="ECO:0000256" key="6">
    <source>
        <dbReference type="ARBA" id="ARBA00022771"/>
    </source>
</evidence>
<dbReference type="CDD" id="cd08970">
    <property type="entry name" value="AcNei1_N"/>
    <property type="match status" value="1"/>
</dbReference>
<keyword evidence="9" id="KW-0238">DNA-binding</keyword>
<keyword evidence="11" id="KW-0456">Lyase</keyword>
<dbReference type="InterPro" id="IPR010663">
    <property type="entry name" value="Znf_FPG/IleRS"/>
</dbReference>
<dbReference type="InterPro" id="IPR000214">
    <property type="entry name" value="Znf_DNA_glyclase/AP_lyase"/>
</dbReference>
<feature type="domain" description="FPG-type" evidence="16">
    <location>
        <begin position="282"/>
        <end position="316"/>
    </location>
</feature>
<dbReference type="Gene3D" id="3.20.190.10">
    <property type="entry name" value="MutM-like, N-terminal"/>
    <property type="match status" value="1"/>
</dbReference>
<feature type="region of interest" description="Disordered" evidence="15">
    <location>
        <begin position="88"/>
        <end position="130"/>
    </location>
</feature>
<feature type="compositionally biased region" description="Basic and acidic residues" evidence="15">
    <location>
        <begin position="114"/>
        <end position="124"/>
    </location>
</feature>
<comment type="similarity">
    <text evidence="2">Belongs to the FPG family.</text>
</comment>
<keyword evidence="12" id="KW-0511">Multifunctional enzyme</keyword>
<evidence type="ECO:0000256" key="4">
    <source>
        <dbReference type="ARBA" id="ARBA00022723"/>
    </source>
</evidence>
<dbReference type="Pfam" id="PF06831">
    <property type="entry name" value="H2TH"/>
    <property type="match status" value="1"/>
</dbReference>
<dbReference type="SUPFAM" id="SSF81624">
    <property type="entry name" value="N-terminal domain of MutM-like DNA repair proteins"/>
    <property type="match status" value="1"/>
</dbReference>
<dbReference type="PROSITE" id="PS51066">
    <property type="entry name" value="ZF_FPG_2"/>
    <property type="match status" value="1"/>
</dbReference>
<keyword evidence="5" id="KW-0227">DNA damage</keyword>
<dbReference type="Pfam" id="PF06827">
    <property type="entry name" value="zf-FPG_IleRS"/>
    <property type="match status" value="1"/>
</dbReference>
<evidence type="ECO:0000313" key="18">
    <source>
        <dbReference type="EMBL" id="GAA2106125.1"/>
    </source>
</evidence>
<proteinExistence type="inferred from homology"/>
<evidence type="ECO:0000313" key="19">
    <source>
        <dbReference type="Proteomes" id="UP001500984"/>
    </source>
</evidence>
<name>A0ABN2X6N2_9MICO</name>
<keyword evidence="13" id="KW-0326">Glycosidase</keyword>